<evidence type="ECO:0000256" key="1">
    <source>
        <dbReference type="SAM" id="MobiDB-lite"/>
    </source>
</evidence>
<reference evidence="3 4" key="1">
    <citation type="submission" date="2015-02" db="EMBL/GenBank/DDBJ databases">
        <authorList>
            <person name="Ju K.-S."/>
            <person name="Doroghazi J.R."/>
            <person name="Metcalf W."/>
        </authorList>
    </citation>
    <scope>NUCLEOTIDE SEQUENCE [LARGE SCALE GENOMIC DNA]</scope>
    <source>
        <strain evidence="3 4">ATCC 31215</strain>
    </source>
</reference>
<feature type="compositionally biased region" description="Low complexity" evidence="1">
    <location>
        <begin position="25"/>
        <end position="37"/>
    </location>
</feature>
<feature type="region of interest" description="Disordered" evidence="1">
    <location>
        <begin position="358"/>
        <end position="378"/>
    </location>
</feature>
<feature type="region of interest" description="Disordered" evidence="1">
    <location>
        <begin position="1"/>
        <end position="170"/>
    </location>
</feature>
<feature type="transmembrane region" description="Helical" evidence="2">
    <location>
        <begin position="174"/>
        <end position="193"/>
    </location>
</feature>
<evidence type="ECO:0000313" key="3">
    <source>
        <dbReference type="EMBL" id="KJS58668.1"/>
    </source>
</evidence>
<dbReference type="Proteomes" id="UP000033699">
    <property type="component" value="Unassembled WGS sequence"/>
</dbReference>
<feature type="compositionally biased region" description="Pro residues" evidence="1">
    <location>
        <begin position="124"/>
        <end position="135"/>
    </location>
</feature>
<evidence type="ECO:0000313" key="4">
    <source>
        <dbReference type="Proteomes" id="UP000033699"/>
    </source>
</evidence>
<keyword evidence="2" id="KW-0812">Transmembrane</keyword>
<name>A0A0F2T642_STRR3</name>
<keyword evidence="4" id="KW-1185">Reference proteome</keyword>
<gene>
    <name evidence="3" type="ORF">VM95_31985</name>
</gene>
<feature type="compositionally biased region" description="Basic and acidic residues" evidence="1">
    <location>
        <begin position="143"/>
        <end position="153"/>
    </location>
</feature>
<organism evidence="3 4">
    <name type="scientific">Streptomyces rubellomurinus (strain ATCC 31215)</name>
    <dbReference type="NCBI Taxonomy" id="359131"/>
    <lineage>
        <taxon>Bacteria</taxon>
        <taxon>Bacillati</taxon>
        <taxon>Actinomycetota</taxon>
        <taxon>Actinomycetes</taxon>
        <taxon>Kitasatosporales</taxon>
        <taxon>Streptomycetaceae</taxon>
        <taxon>Streptomyces</taxon>
    </lineage>
</organism>
<feature type="compositionally biased region" description="Pro residues" evidence="1">
    <location>
        <begin position="38"/>
        <end position="69"/>
    </location>
</feature>
<sequence>MTDQHNTAPAVWDPTARGGAGGWVRGPQQPGGAEPAPDAAPPAAPAATPPATPRPAPQAAPGPVAPPPAAGAVGDQGPPLGARPYLATAPGYDPPTADFPPAAPAAPPFPAHVDPQTPRAGQGYPPPPPAGPPPGYAAQPDQPADHRPDHRSDYPTGYPEPDDEDRPANRRTPLLIGFAVLLVLAIGGGLLLASNGDDSDRNGQAAPAPTAAPASGNPQPAPAPTGSDAAPTGAATTPAAPTATPTPTATTAGPQAQTQAQALNDLLSKGEDAKAPIGSALAKVISCPSKADIENAAKDFDTGAAQRQSLLTDLSHLTVTDLPGGADAVNSLKSAWQLSADADKSYAAWAHAIAQQGCSDKAPTTADRTRADSLSSQASKAKTDFLNNKWKPIATTYGFTVPTQDRI</sequence>
<comment type="caution">
    <text evidence="3">The sequence shown here is derived from an EMBL/GenBank/DDBJ whole genome shotgun (WGS) entry which is preliminary data.</text>
</comment>
<dbReference type="PATRIC" id="fig|359131.3.peg.8021"/>
<proteinExistence type="predicted"/>
<keyword evidence="2" id="KW-1133">Transmembrane helix</keyword>
<feature type="compositionally biased region" description="Low complexity" evidence="1">
    <location>
        <begin position="70"/>
        <end position="79"/>
    </location>
</feature>
<feature type="compositionally biased region" description="Pro residues" evidence="1">
    <location>
        <begin position="97"/>
        <end position="110"/>
    </location>
</feature>
<protein>
    <submittedName>
        <fullName evidence="3">Uncharacterized protein</fullName>
    </submittedName>
</protein>
<keyword evidence="2" id="KW-0472">Membrane</keyword>
<evidence type="ECO:0000256" key="2">
    <source>
        <dbReference type="SAM" id="Phobius"/>
    </source>
</evidence>
<dbReference type="RefSeq" id="WP_045703491.1">
    <property type="nucleotide sequence ID" value="NZ_JZKH01000098.1"/>
</dbReference>
<accession>A0A0F2T642</accession>
<feature type="compositionally biased region" description="Low complexity" evidence="1">
    <location>
        <begin position="224"/>
        <end position="256"/>
    </location>
</feature>
<dbReference type="AlphaFoldDB" id="A0A0F2T642"/>
<feature type="compositionally biased region" description="Low complexity" evidence="1">
    <location>
        <begin position="205"/>
        <end position="214"/>
    </location>
</feature>
<dbReference type="EMBL" id="JZKH01000098">
    <property type="protein sequence ID" value="KJS58668.1"/>
    <property type="molecule type" value="Genomic_DNA"/>
</dbReference>
<feature type="region of interest" description="Disordered" evidence="1">
    <location>
        <begin position="197"/>
        <end position="256"/>
    </location>
</feature>
<dbReference type="OrthoDB" id="3871904at2"/>